<name>A0A6S6TRR6_9BACT</name>
<keyword evidence="1" id="KW-1133">Transmembrane helix</keyword>
<sequence>MGYLLAEIVLYLLGAGVIGFTFGWIVRDSIFKRDKLGNISSEKKLTEKESVSSAVNPLKSNSMDTDEALENVEEIRKPLLFTEVPIEGIDKLSLIKGIGPVLEQTLNDLGIYTFAQIASWDAKEEAWIGTQMAFPKRVTKEEWVKQAKELMNEMKS</sequence>
<feature type="transmembrane region" description="Helical" evidence="1">
    <location>
        <begin position="6"/>
        <end position="26"/>
    </location>
</feature>
<reference evidence="2" key="1">
    <citation type="submission" date="2020-01" db="EMBL/GenBank/DDBJ databases">
        <authorList>
            <person name="Meier V. D."/>
            <person name="Meier V D."/>
        </authorList>
    </citation>
    <scope>NUCLEOTIDE SEQUENCE</scope>
    <source>
        <strain evidence="2">HLG_WM_MAG_05</strain>
    </source>
</reference>
<dbReference type="EMBL" id="CACVAU010000052">
    <property type="protein sequence ID" value="CAA6817399.1"/>
    <property type="molecule type" value="Genomic_DNA"/>
</dbReference>
<accession>A0A6S6TRR6</accession>
<keyword evidence="1" id="KW-0812">Transmembrane</keyword>
<protein>
    <recommendedName>
        <fullName evidence="3">NADH-ubiquinone oxidoreductase chain E (EC)</fullName>
    </recommendedName>
</protein>
<proteinExistence type="predicted"/>
<dbReference type="AlphaFoldDB" id="A0A6S6TRR6"/>
<organism evidence="2">
    <name type="scientific">uncultured Sulfurovum sp</name>
    <dbReference type="NCBI Taxonomy" id="269237"/>
    <lineage>
        <taxon>Bacteria</taxon>
        <taxon>Pseudomonadati</taxon>
        <taxon>Campylobacterota</taxon>
        <taxon>Epsilonproteobacteria</taxon>
        <taxon>Campylobacterales</taxon>
        <taxon>Sulfurovaceae</taxon>
        <taxon>Sulfurovum</taxon>
        <taxon>environmental samples</taxon>
    </lineage>
</organism>
<gene>
    <name evidence="2" type="ORF">HELGO_WM4763</name>
</gene>
<evidence type="ECO:0000256" key="1">
    <source>
        <dbReference type="SAM" id="Phobius"/>
    </source>
</evidence>
<keyword evidence="1" id="KW-0472">Membrane</keyword>
<evidence type="ECO:0000313" key="2">
    <source>
        <dbReference type="EMBL" id="CAA6817399.1"/>
    </source>
</evidence>
<dbReference type="Gene3D" id="1.10.150.20">
    <property type="entry name" value="5' to 3' exonuclease, C-terminal subdomain"/>
    <property type="match status" value="1"/>
</dbReference>
<evidence type="ECO:0008006" key="3">
    <source>
        <dbReference type="Google" id="ProtNLM"/>
    </source>
</evidence>